<evidence type="ECO:0000256" key="6">
    <source>
        <dbReference type="ARBA" id="ARBA00023136"/>
    </source>
</evidence>
<keyword evidence="10" id="KW-1185">Reference proteome</keyword>
<evidence type="ECO:0000313" key="10">
    <source>
        <dbReference type="Proteomes" id="UP000230750"/>
    </source>
</evidence>
<organism evidence="9 10">
    <name type="scientific">Stichopus japonicus</name>
    <name type="common">Sea cucumber</name>
    <dbReference type="NCBI Taxonomy" id="307972"/>
    <lineage>
        <taxon>Eukaryota</taxon>
        <taxon>Metazoa</taxon>
        <taxon>Echinodermata</taxon>
        <taxon>Eleutherozoa</taxon>
        <taxon>Echinozoa</taxon>
        <taxon>Holothuroidea</taxon>
        <taxon>Aspidochirotacea</taxon>
        <taxon>Aspidochirotida</taxon>
        <taxon>Stichopodidae</taxon>
        <taxon>Apostichopus</taxon>
    </lineage>
</organism>
<dbReference type="InterPro" id="IPR018107">
    <property type="entry name" value="Na-dicarboxylate_symporter_CS"/>
</dbReference>
<dbReference type="Gene3D" id="1.10.3860.10">
    <property type="entry name" value="Sodium:dicarboxylate symporter"/>
    <property type="match status" value="1"/>
</dbReference>
<evidence type="ECO:0000313" key="9">
    <source>
        <dbReference type="EMBL" id="PIK41694.1"/>
    </source>
</evidence>
<dbReference type="InterPro" id="IPR001991">
    <property type="entry name" value="Na-dicarboxylate_symporter"/>
</dbReference>
<reference evidence="9 10" key="1">
    <citation type="journal article" date="2017" name="PLoS Biol.">
        <title>The sea cucumber genome provides insights into morphological evolution and visceral regeneration.</title>
        <authorList>
            <person name="Zhang X."/>
            <person name="Sun L."/>
            <person name="Yuan J."/>
            <person name="Sun Y."/>
            <person name="Gao Y."/>
            <person name="Zhang L."/>
            <person name="Li S."/>
            <person name="Dai H."/>
            <person name="Hamel J.F."/>
            <person name="Liu C."/>
            <person name="Yu Y."/>
            <person name="Liu S."/>
            <person name="Lin W."/>
            <person name="Guo K."/>
            <person name="Jin S."/>
            <person name="Xu P."/>
            <person name="Storey K.B."/>
            <person name="Huan P."/>
            <person name="Zhang T."/>
            <person name="Zhou Y."/>
            <person name="Zhang J."/>
            <person name="Lin C."/>
            <person name="Li X."/>
            <person name="Xing L."/>
            <person name="Huo D."/>
            <person name="Sun M."/>
            <person name="Wang L."/>
            <person name="Mercier A."/>
            <person name="Li F."/>
            <person name="Yang H."/>
            <person name="Xiang J."/>
        </authorList>
    </citation>
    <scope>NUCLEOTIDE SEQUENCE [LARGE SCALE GENOMIC DNA]</scope>
    <source>
        <strain evidence="9">Shaxun</strain>
        <tissue evidence="9">Muscle</tissue>
    </source>
</reference>
<dbReference type="PANTHER" id="PTHR11958:SF63">
    <property type="entry name" value="AMINO ACID TRANSPORTER"/>
    <property type="match status" value="1"/>
</dbReference>
<dbReference type="STRING" id="307972.A0A2G8K121"/>
<comment type="similarity">
    <text evidence="8">Belongs to the dicarboxylate/amino acid:cation symporter (DAACS) (TC 2.A.23) family.</text>
</comment>
<feature type="transmembrane region" description="Helical" evidence="8">
    <location>
        <begin position="153"/>
        <end position="175"/>
    </location>
</feature>
<evidence type="ECO:0000256" key="3">
    <source>
        <dbReference type="ARBA" id="ARBA00022692"/>
    </source>
</evidence>
<dbReference type="GO" id="GO:0005886">
    <property type="term" value="C:plasma membrane"/>
    <property type="evidence" value="ECO:0007669"/>
    <property type="project" value="TreeGrafter"/>
</dbReference>
<feature type="transmembrane region" description="Helical" evidence="8">
    <location>
        <begin position="195"/>
        <end position="220"/>
    </location>
</feature>
<accession>A0A2G8K121</accession>
<evidence type="ECO:0000256" key="4">
    <source>
        <dbReference type="ARBA" id="ARBA00022847"/>
    </source>
</evidence>
<evidence type="ECO:0000256" key="5">
    <source>
        <dbReference type="ARBA" id="ARBA00022989"/>
    </source>
</evidence>
<evidence type="ECO:0000256" key="8">
    <source>
        <dbReference type="RuleBase" id="RU361216"/>
    </source>
</evidence>
<dbReference type="PANTHER" id="PTHR11958">
    <property type="entry name" value="SODIUM/DICARBOXYLATE SYMPORTER-RELATED"/>
    <property type="match status" value="1"/>
</dbReference>
<feature type="transmembrane region" description="Helical" evidence="8">
    <location>
        <begin position="232"/>
        <end position="249"/>
    </location>
</feature>
<dbReference type="EMBL" id="MRZV01000995">
    <property type="protein sequence ID" value="PIK41694.1"/>
    <property type="molecule type" value="Genomic_DNA"/>
</dbReference>
<proteinExistence type="inferred from homology"/>
<feature type="transmembrane region" description="Helical" evidence="8">
    <location>
        <begin position="79"/>
        <end position="108"/>
    </location>
</feature>
<dbReference type="InterPro" id="IPR050746">
    <property type="entry name" value="DAACS"/>
</dbReference>
<dbReference type="OrthoDB" id="5877963at2759"/>
<dbReference type="PROSITE" id="PS00714">
    <property type="entry name" value="NA_DICARBOXYL_SYMP_2"/>
    <property type="match status" value="1"/>
</dbReference>
<comment type="caution">
    <text evidence="9">The sequence shown here is derived from an EMBL/GenBank/DDBJ whole genome shotgun (WGS) entry which is preliminary data.</text>
</comment>
<evidence type="ECO:0000256" key="1">
    <source>
        <dbReference type="ARBA" id="ARBA00004141"/>
    </source>
</evidence>
<dbReference type="GO" id="GO:0015175">
    <property type="term" value="F:neutral L-amino acid transmembrane transporter activity"/>
    <property type="evidence" value="ECO:0007669"/>
    <property type="project" value="TreeGrafter"/>
</dbReference>
<dbReference type="GO" id="GO:0005313">
    <property type="term" value="F:L-glutamate transmembrane transporter activity"/>
    <property type="evidence" value="ECO:0007669"/>
    <property type="project" value="TreeGrafter"/>
</dbReference>
<dbReference type="AlphaFoldDB" id="A0A2G8K121"/>
<protein>
    <recommendedName>
        <fullName evidence="8">Amino acid transporter</fullName>
    </recommendedName>
</protein>
<keyword evidence="7" id="KW-0325">Glycoprotein</keyword>
<keyword evidence="4 8" id="KW-0769">Symport</keyword>
<keyword evidence="2 8" id="KW-0813">Transport</keyword>
<sequence length="341" mass="36786">MLDNEISQYKTHQVEVGATTAAPDIKNISAFVPEPIFEAQGGFEYKSNILGLVVFSVAFGVVLGRLGEEGDALRELVNSLFATVMVLVKGIIWLSPIGVFFLVIGRILEMDNWVDVFTQIGMYSVTVMMGLFIHGIIVLPSLYLIFTRQNPYYFLKGIFPAVVTAFATSSSSATLPLTITCLENNNNVDPRVTRFVLPVGATINMDGTALYEAVAAIFIAQVNDYNLGFKDILTISITATLASVGAAGVPQAGLITLVIVLNAVGLPAEDVTLIIVIDWFLDRIRTAINVEGDSIGRGIVAHFSKDDLSKLEHVVSSADGYAMVTTNEEGEQNQTGNQTVL</sequence>
<dbReference type="GO" id="GO:0015501">
    <property type="term" value="F:glutamate:sodium symporter activity"/>
    <property type="evidence" value="ECO:0007669"/>
    <property type="project" value="TreeGrafter"/>
</dbReference>
<dbReference type="SUPFAM" id="SSF118215">
    <property type="entry name" value="Proton glutamate symport protein"/>
    <property type="match status" value="1"/>
</dbReference>
<evidence type="ECO:0000256" key="7">
    <source>
        <dbReference type="ARBA" id="ARBA00023180"/>
    </source>
</evidence>
<keyword evidence="5 8" id="KW-1133">Transmembrane helix</keyword>
<dbReference type="Pfam" id="PF00375">
    <property type="entry name" value="SDF"/>
    <property type="match status" value="1"/>
</dbReference>
<keyword evidence="3 8" id="KW-0812">Transmembrane</keyword>
<gene>
    <name evidence="9" type="ORF">BSL78_21439</name>
</gene>
<feature type="transmembrane region" description="Helical" evidence="8">
    <location>
        <begin position="49"/>
        <end position="67"/>
    </location>
</feature>
<keyword evidence="6 8" id="KW-0472">Membrane</keyword>
<comment type="subcellular location">
    <subcellularLocation>
        <location evidence="1 8">Membrane</location>
        <topology evidence="1 8">Multi-pass membrane protein</topology>
    </subcellularLocation>
</comment>
<name>A0A2G8K121_STIJA</name>
<dbReference type="PRINTS" id="PR00173">
    <property type="entry name" value="EDTRNSPORT"/>
</dbReference>
<evidence type="ECO:0000256" key="2">
    <source>
        <dbReference type="ARBA" id="ARBA00022448"/>
    </source>
</evidence>
<dbReference type="InterPro" id="IPR036458">
    <property type="entry name" value="Na:dicarbo_symporter_sf"/>
</dbReference>
<feature type="transmembrane region" description="Helical" evidence="8">
    <location>
        <begin position="120"/>
        <end position="146"/>
    </location>
</feature>
<dbReference type="Proteomes" id="UP000230750">
    <property type="component" value="Unassembled WGS sequence"/>
</dbReference>